<feature type="region of interest" description="Disordered" evidence="1">
    <location>
        <begin position="113"/>
        <end position="133"/>
    </location>
</feature>
<evidence type="ECO:0000313" key="2">
    <source>
        <dbReference type="EMBL" id="CAI9173752.1"/>
    </source>
</evidence>
<dbReference type="EMBL" id="OX460345">
    <property type="protein sequence ID" value="CAI9173752.1"/>
    <property type="molecule type" value="Genomic_DNA"/>
</dbReference>
<sequence length="466" mass="49099">MDKASGLVSVEPAGERCLQSSQPPFWDPRIFHQDLQNDPSYRTWEPAFQAGEEGRISLPKSRRGDHRGEPWRVRKCLSELTVSGNDGHDERTREEAAVMEEGQRQAPGLQARLGRGAGRRSPPQVVPSGVHTPRGAVPAAQAVVGTERPATEVNPGHAATSLLEKIEFLSSGSIIPVAQISVGKRRKDDGVGEREQPFPEPHSFSLASALCGQALMCSLHCVEPELELAFCLCSCLCRLRGLPRLSSSPLPLLAVQAGRLLEVLASPQLGSVATAPSRRCTLSQSLLPTEHRARAPGLRRPGPAAFAGTGARLSPRLLRCPGLLVRLQGPSVCVSVGAQPPAPRGSGAEVTHEEPDSRAPRAGEPGGPRSAGKNVLARKAVYKMEPGALEIEAPGTERTGGPPPHGPCVCAFDFGASALPPGLGHCRTVTAAPKPRRRPGSVRGPAWAGLAPASRAPGLRAARLAG</sequence>
<feature type="region of interest" description="Disordered" evidence="1">
    <location>
        <begin position="1"/>
        <end position="29"/>
    </location>
</feature>
<keyword evidence="3" id="KW-1185">Reference proteome</keyword>
<feature type="compositionally biased region" description="Low complexity" evidence="1">
    <location>
        <begin position="450"/>
        <end position="466"/>
    </location>
</feature>
<dbReference type="Proteomes" id="UP001176941">
    <property type="component" value="Chromosome 34"/>
</dbReference>
<reference evidence="2" key="1">
    <citation type="submission" date="2023-04" db="EMBL/GenBank/DDBJ databases">
        <authorList>
            <consortium name="ELIXIR-Norway"/>
        </authorList>
    </citation>
    <scope>NUCLEOTIDE SEQUENCE [LARGE SCALE GENOMIC DNA]</scope>
</reference>
<feature type="compositionally biased region" description="Basic and acidic residues" evidence="1">
    <location>
        <begin position="350"/>
        <end position="361"/>
    </location>
</feature>
<feature type="region of interest" description="Disordered" evidence="1">
    <location>
        <begin position="338"/>
        <end position="373"/>
    </location>
</feature>
<feature type="region of interest" description="Disordered" evidence="1">
    <location>
        <begin position="432"/>
        <end position="466"/>
    </location>
</feature>
<name>A0ABN8ZIL6_RANTA</name>
<proteinExistence type="predicted"/>
<gene>
    <name evidence="2" type="ORF">MRATA1EN1_LOCUS22714</name>
</gene>
<evidence type="ECO:0000256" key="1">
    <source>
        <dbReference type="SAM" id="MobiDB-lite"/>
    </source>
</evidence>
<evidence type="ECO:0000313" key="3">
    <source>
        <dbReference type="Proteomes" id="UP001176941"/>
    </source>
</evidence>
<organism evidence="2 3">
    <name type="scientific">Rangifer tarandus platyrhynchus</name>
    <name type="common">Svalbard reindeer</name>
    <dbReference type="NCBI Taxonomy" id="3082113"/>
    <lineage>
        <taxon>Eukaryota</taxon>
        <taxon>Metazoa</taxon>
        <taxon>Chordata</taxon>
        <taxon>Craniata</taxon>
        <taxon>Vertebrata</taxon>
        <taxon>Euteleostomi</taxon>
        <taxon>Mammalia</taxon>
        <taxon>Eutheria</taxon>
        <taxon>Laurasiatheria</taxon>
        <taxon>Artiodactyla</taxon>
        <taxon>Ruminantia</taxon>
        <taxon>Pecora</taxon>
        <taxon>Cervidae</taxon>
        <taxon>Odocoileinae</taxon>
        <taxon>Rangifer</taxon>
    </lineage>
</organism>
<protein>
    <submittedName>
        <fullName evidence="2">Uncharacterized protein</fullName>
    </submittedName>
</protein>
<accession>A0ABN8ZIL6</accession>